<protein>
    <recommendedName>
        <fullName evidence="8">Transporter</fullName>
    </recommendedName>
</protein>
<dbReference type="PANTHER" id="PTHR11616">
    <property type="entry name" value="SODIUM/CHLORIDE DEPENDENT TRANSPORTER"/>
    <property type="match status" value="1"/>
</dbReference>
<dbReference type="PROSITE" id="PS00610">
    <property type="entry name" value="NA_NEUROTRAN_SYMP_1"/>
    <property type="match status" value="1"/>
</dbReference>
<proteinExistence type="inferred from homology"/>
<evidence type="ECO:0000256" key="3">
    <source>
        <dbReference type="ARBA" id="ARBA00022448"/>
    </source>
</evidence>
<evidence type="ECO:0000256" key="6">
    <source>
        <dbReference type="ARBA" id="ARBA00022989"/>
    </source>
</evidence>
<comment type="similarity">
    <text evidence="2 8">Belongs to the sodium:neurotransmitter symporter (SNF) (TC 2.A.22) family.</text>
</comment>
<feature type="transmembrane region" description="Helical" evidence="10">
    <location>
        <begin position="525"/>
        <end position="550"/>
    </location>
</feature>
<feature type="transmembrane region" description="Helical" evidence="10">
    <location>
        <begin position="342"/>
        <end position="363"/>
    </location>
</feature>
<evidence type="ECO:0000256" key="4">
    <source>
        <dbReference type="ARBA" id="ARBA00022692"/>
    </source>
</evidence>
<keyword evidence="3 8" id="KW-0813">Transport</keyword>
<evidence type="ECO:0000256" key="10">
    <source>
        <dbReference type="SAM" id="Phobius"/>
    </source>
</evidence>
<evidence type="ECO:0000256" key="5">
    <source>
        <dbReference type="ARBA" id="ARBA00022847"/>
    </source>
</evidence>
<feature type="transmembrane region" description="Helical" evidence="10">
    <location>
        <begin position="383"/>
        <end position="412"/>
    </location>
</feature>
<reference evidence="11 12" key="1">
    <citation type="journal article" date="2018" name="J. Allergy Clin. Immunol.">
        <title>High-quality assembly of Dermatophagoides pteronyssinus genome and transcriptome reveals a wide range of novel allergens.</title>
        <authorList>
            <person name="Liu X.Y."/>
            <person name="Yang K.Y."/>
            <person name="Wang M.Q."/>
            <person name="Kwok J.S."/>
            <person name="Zeng X."/>
            <person name="Yang Z."/>
            <person name="Xiao X.J."/>
            <person name="Lau C.P."/>
            <person name="Li Y."/>
            <person name="Huang Z.M."/>
            <person name="Ba J.G."/>
            <person name="Yim A.K."/>
            <person name="Ouyang C.Y."/>
            <person name="Ngai S.M."/>
            <person name="Chan T.F."/>
            <person name="Leung E.L."/>
            <person name="Liu L."/>
            <person name="Liu Z.G."/>
            <person name="Tsui S.K."/>
        </authorList>
    </citation>
    <scope>NUCLEOTIDE SEQUENCE [LARGE SCALE GENOMIC DNA]</scope>
    <source>
        <strain evidence="11">Derp</strain>
    </source>
</reference>
<keyword evidence="12" id="KW-1185">Reference proteome</keyword>
<dbReference type="PANTHER" id="PTHR11616:SF279">
    <property type="entry name" value="SODIUM-DEPENDENT SEROTONIN TRANSPORTER"/>
    <property type="match status" value="1"/>
</dbReference>
<dbReference type="InterPro" id="IPR037272">
    <property type="entry name" value="SNS_sf"/>
</dbReference>
<feature type="region of interest" description="Disordered" evidence="9">
    <location>
        <begin position="73"/>
        <end position="105"/>
    </location>
</feature>
<gene>
    <name evidence="11" type="ORF">DERP_004631</name>
</gene>
<organism evidence="11 12">
    <name type="scientific">Dermatophagoides pteronyssinus</name>
    <name type="common">European house dust mite</name>
    <dbReference type="NCBI Taxonomy" id="6956"/>
    <lineage>
        <taxon>Eukaryota</taxon>
        <taxon>Metazoa</taxon>
        <taxon>Ecdysozoa</taxon>
        <taxon>Arthropoda</taxon>
        <taxon>Chelicerata</taxon>
        <taxon>Arachnida</taxon>
        <taxon>Acari</taxon>
        <taxon>Acariformes</taxon>
        <taxon>Sarcoptiformes</taxon>
        <taxon>Astigmata</taxon>
        <taxon>Psoroptidia</taxon>
        <taxon>Analgoidea</taxon>
        <taxon>Pyroglyphidae</taxon>
        <taxon>Dermatophagoidinae</taxon>
        <taxon>Dermatophagoides</taxon>
    </lineage>
</organism>
<feature type="transmembrane region" description="Helical" evidence="10">
    <location>
        <begin position="639"/>
        <end position="659"/>
    </location>
</feature>
<dbReference type="InterPro" id="IPR000175">
    <property type="entry name" value="Na/ntran_symport"/>
</dbReference>
<dbReference type="Pfam" id="PF00209">
    <property type="entry name" value="SNF"/>
    <property type="match status" value="1"/>
</dbReference>
<feature type="transmembrane region" description="Helical" evidence="10">
    <location>
        <begin position="313"/>
        <end position="330"/>
    </location>
</feature>
<comment type="caution">
    <text evidence="11">The sequence shown here is derived from an EMBL/GenBank/DDBJ whole genome shotgun (WGS) entry which is preliminary data.</text>
</comment>
<accession>A0ABQ8JPA8</accession>
<evidence type="ECO:0000313" key="11">
    <source>
        <dbReference type="EMBL" id="KAH9424446.1"/>
    </source>
</evidence>
<evidence type="ECO:0000256" key="1">
    <source>
        <dbReference type="ARBA" id="ARBA00004141"/>
    </source>
</evidence>
<dbReference type="PRINTS" id="PR00176">
    <property type="entry name" value="NANEUSMPORT"/>
</dbReference>
<keyword evidence="5 8" id="KW-0769">Symport</keyword>
<evidence type="ECO:0000313" key="12">
    <source>
        <dbReference type="Proteomes" id="UP000887458"/>
    </source>
</evidence>
<feature type="transmembrane region" description="Helical" evidence="10">
    <location>
        <begin position="424"/>
        <end position="449"/>
    </location>
</feature>
<name>A0ABQ8JPA8_DERPT</name>
<feature type="transmembrane region" description="Helical" evidence="10">
    <location>
        <begin position="469"/>
        <end position="497"/>
    </location>
</feature>
<keyword evidence="6 10" id="KW-1133">Transmembrane helix</keyword>
<dbReference type="SUPFAM" id="SSF161070">
    <property type="entry name" value="SNF-like"/>
    <property type="match status" value="1"/>
</dbReference>
<evidence type="ECO:0000256" key="9">
    <source>
        <dbReference type="SAM" id="MobiDB-lite"/>
    </source>
</evidence>
<sequence>MSTNVCKSISCTTELCVCPPPQPPPVIAIDKSNVKNMDKKIENCSDGGGGGSKMIISNSSSSLMKVKNHLNLYNNNNNNNNDKHHQHHLSSSSSLSSKIPSKNPSHQQQQHLHQIWIENKNEREHWDKKIEFLLAVIGFAVDLGNVWRFPYICYRNGGGAFLIPYCIMLIFGGLPLFYLELALGQYYSSGCLTVWKHLCPIMKGLGYAICIIDIYMAMYYNTIIAWALYYFFISIGSLINLELPWQNCNNEWNTELCRTMQHRRLESTISTITLNNQTDLDNNLTLVSPAHEYFFNHVLHIDASTGIDSIGPIKPSLAICLMIVFLVVYFSLWKGVKSTGKAVWITALFPYFVIFVLLIRGTTLDGAADGIRFYLSPKWDRLYSINVWIDAATQIFFSLGPGFGTLMALASYNKFHNNCYRDAIITSSINCLTSFIAGFVTFSILGYMAKKLNKDIETVATDGPGLVFIVYPEAIATMYGSVFFSIIYFLMLITLGLDSTFGGLEAMITGLCDNYPQLLRKHREIFVAILIVFIYLCALPTTTFGGNYLITLLDTHGTALSVLFVVFIETMAISWFYGTDKISNQINEMIGHRPNIFWRVCWKCVCPIFLGFIAFASLINKEPLKLGDYIYPEWSVNVGWLITLSSLSCIPIYALYHLIIHKREKFWQNFIKSSATGQTTTTTAEMTNLNADDNDSGDLKNQRQLDDTIIMGDSRIRLLLSFVNIITNYH</sequence>
<dbReference type="EMBL" id="NJHN03000029">
    <property type="protein sequence ID" value="KAH9424446.1"/>
    <property type="molecule type" value="Genomic_DNA"/>
</dbReference>
<feature type="transmembrane region" description="Helical" evidence="10">
    <location>
        <begin position="556"/>
        <end position="579"/>
    </location>
</feature>
<feature type="transmembrane region" description="Helical" evidence="10">
    <location>
        <begin position="600"/>
        <end position="619"/>
    </location>
</feature>
<keyword evidence="4 8" id="KW-0812">Transmembrane</keyword>
<dbReference type="Proteomes" id="UP000887458">
    <property type="component" value="Unassembled WGS sequence"/>
</dbReference>
<dbReference type="PROSITE" id="PS50267">
    <property type="entry name" value="NA_NEUROTRAN_SYMP_3"/>
    <property type="match status" value="1"/>
</dbReference>
<evidence type="ECO:0000256" key="7">
    <source>
        <dbReference type="ARBA" id="ARBA00023136"/>
    </source>
</evidence>
<evidence type="ECO:0000256" key="8">
    <source>
        <dbReference type="RuleBase" id="RU003732"/>
    </source>
</evidence>
<feature type="transmembrane region" description="Helical" evidence="10">
    <location>
        <begin position="161"/>
        <end position="183"/>
    </location>
</feature>
<feature type="transmembrane region" description="Helical" evidence="10">
    <location>
        <begin position="130"/>
        <end position="149"/>
    </location>
</feature>
<feature type="transmembrane region" description="Helical" evidence="10">
    <location>
        <begin position="204"/>
        <end position="232"/>
    </location>
</feature>
<keyword evidence="7 10" id="KW-0472">Membrane</keyword>
<comment type="subcellular location">
    <subcellularLocation>
        <location evidence="1">Membrane</location>
        <topology evidence="1">Multi-pass membrane protein</topology>
    </subcellularLocation>
</comment>
<feature type="compositionally biased region" description="Low complexity" evidence="9">
    <location>
        <begin position="89"/>
        <end position="105"/>
    </location>
</feature>
<reference evidence="11 12" key="2">
    <citation type="journal article" date="2022" name="Mol. Biol. Evol.">
        <title>Comparative Genomics Reveals Insights into the Divergent Evolution of Astigmatic Mites and Household Pest Adaptations.</title>
        <authorList>
            <person name="Xiong Q."/>
            <person name="Wan A.T."/>
            <person name="Liu X."/>
            <person name="Fung C.S."/>
            <person name="Xiao X."/>
            <person name="Malainual N."/>
            <person name="Hou J."/>
            <person name="Wang L."/>
            <person name="Wang M."/>
            <person name="Yang K.Y."/>
            <person name="Cui Y."/>
            <person name="Leung E.L."/>
            <person name="Nong W."/>
            <person name="Shin S.K."/>
            <person name="Au S.W."/>
            <person name="Jeong K.Y."/>
            <person name="Chew F.T."/>
            <person name="Hui J.H."/>
            <person name="Leung T.F."/>
            <person name="Tungtrongchitr A."/>
            <person name="Zhong N."/>
            <person name="Liu Z."/>
            <person name="Tsui S.K."/>
        </authorList>
    </citation>
    <scope>NUCLEOTIDE SEQUENCE [LARGE SCALE GENOMIC DNA]</scope>
    <source>
        <strain evidence="11">Derp</strain>
    </source>
</reference>
<evidence type="ECO:0000256" key="2">
    <source>
        <dbReference type="ARBA" id="ARBA00006459"/>
    </source>
</evidence>